<name>A0A2A4G260_9SPHN</name>
<dbReference type="OrthoDB" id="9810154at2"/>
<dbReference type="InterPro" id="IPR013078">
    <property type="entry name" value="His_Pase_superF_clade-1"/>
</dbReference>
<feature type="binding site" evidence="1">
    <location>
        <position position="66"/>
    </location>
    <ligand>
        <name>substrate</name>
    </ligand>
</feature>
<dbReference type="EMBL" id="NWUF01000002">
    <property type="protein sequence ID" value="PCE43820.1"/>
    <property type="molecule type" value="Genomic_DNA"/>
</dbReference>
<accession>A0A2A4G260</accession>
<dbReference type="SMART" id="SM00855">
    <property type="entry name" value="PGAM"/>
    <property type="match status" value="1"/>
</dbReference>
<protein>
    <submittedName>
        <fullName evidence="2">Histidine phosphatase family protein</fullName>
    </submittedName>
</protein>
<dbReference type="PANTHER" id="PTHR47623">
    <property type="entry name" value="OS09G0287300 PROTEIN"/>
    <property type="match status" value="1"/>
</dbReference>
<organism evidence="2 3">
    <name type="scientific">Rhizorhabdus dicambivorans</name>
    <dbReference type="NCBI Taxonomy" id="1850238"/>
    <lineage>
        <taxon>Bacteria</taxon>
        <taxon>Pseudomonadati</taxon>
        <taxon>Pseudomonadota</taxon>
        <taxon>Alphaproteobacteria</taxon>
        <taxon>Sphingomonadales</taxon>
        <taxon>Sphingomonadaceae</taxon>
        <taxon>Rhizorhabdus</taxon>
    </lineage>
</organism>
<dbReference type="PANTHER" id="PTHR47623:SF1">
    <property type="entry name" value="OS09G0287300 PROTEIN"/>
    <property type="match status" value="1"/>
</dbReference>
<gene>
    <name evidence="2" type="ORF">COO09_02525</name>
</gene>
<dbReference type="KEGG" id="rdi:CMV14_21620"/>
<dbReference type="Gene3D" id="3.40.50.1240">
    <property type="entry name" value="Phosphoglycerate mutase-like"/>
    <property type="match status" value="1"/>
</dbReference>
<dbReference type="InterPro" id="IPR029033">
    <property type="entry name" value="His_PPase_superfam"/>
</dbReference>
<keyword evidence="3" id="KW-1185">Reference proteome</keyword>
<dbReference type="SUPFAM" id="SSF53254">
    <property type="entry name" value="Phosphoglycerate mutase-like"/>
    <property type="match status" value="1"/>
</dbReference>
<dbReference type="Pfam" id="PF00300">
    <property type="entry name" value="His_Phos_1"/>
    <property type="match status" value="1"/>
</dbReference>
<reference evidence="2 3" key="1">
    <citation type="submission" date="2017-09" db="EMBL/GenBank/DDBJ databases">
        <title>The Catabolism of 3,6-Dichlorosalicylic acid is Initiated by the Cytochrome P450 Monooxygenase DsmABC in Rhizorhabdus dicambivorans Ndbn-20.</title>
        <authorList>
            <person name="Na L."/>
        </authorList>
    </citation>
    <scope>NUCLEOTIDE SEQUENCE [LARGE SCALE GENOMIC DNA]</scope>
    <source>
        <strain evidence="2 3">Ndbn-20m</strain>
    </source>
</reference>
<sequence>MADEGVGQVKKVTLLRHAKSGWDDPVSRDFDRPLNAKGKRAAHRVGEYLRQHDIHFDHVVASPAVRVVETIEHLAEGTGETIAPAWDKRVYLASAVSLLDVIQEADDRYDNLLLVGHNPGLEDLVLMLVPDSPDDAARDQVEEKFPTASIAEISFPVDRWEDIRPNGGALSLFVRPRDLDPALGPDQN</sequence>
<dbReference type="CDD" id="cd07040">
    <property type="entry name" value="HP"/>
    <property type="match status" value="1"/>
</dbReference>
<evidence type="ECO:0000313" key="2">
    <source>
        <dbReference type="EMBL" id="PCE43820.1"/>
    </source>
</evidence>
<dbReference type="AlphaFoldDB" id="A0A2A4G260"/>
<dbReference type="Proteomes" id="UP000218934">
    <property type="component" value="Unassembled WGS sequence"/>
</dbReference>
<evidence type="ECO:0000256" key="1">
    <source>
        <dbReference type="PIRSR" id="PIRSR613078-2"/>
    </source>
</evidence>
<comment type="caution">
    <text evidence="2">The sequence shown here is derived from an EMBL/GenBank/DDBJ whole genome shotgun (WGS) entry which is preliminary data.</text>
</comment>
<proteinExistence type="predicted"/>
<evidence type="ECO:0000313" key="3">
    <source>
        <dbReference type="Proteomes" id="UP000218934"/>
    </source>
</evidence>